<dbReference type="InterPro" id="IPR003779">
    <property type="entry name" value="CMD-like"/>
</dbReference>
<proteinExistence type="predicted"/>
<organism evidence="2 3">
    <name type="scientific">Candidatus Litorirhabdus singularis</name>
    <dbReference type="NCBI Taxonomy" id="2518993"/>
    <lineage>
        <taxon>Bacteria</taxon>
        <taxon>Pseudomonadati</taxon>
        <taxon>Pseudomonadota</taxon>
        <taxon>Gammaproteobacteria</taxon>
        <taxon>Cellvibrionales</taxon>
        <taxon>Halieaceae</taxon>
        <taxon>Candidatus Litorirhabdus</taxon>
    </lineage>
</organism>
<evidence type="ECO:0000313" key="2">
    <source>
        <dbReference type="EMBL" id="MCX2981943.1"/>
    </source>
</evidence>
<dbReference type="PANTHER" id="PTHR34846">
    <property type="entry name" value="4-CARBOXYMUCONOLACTONE DECARBOXYLASE FAMILY PROTEIN (AFU_ORTHOLOGUE AFUA_6G11590)"/>
    <property type="match status" value="1"/>
</dbReference>
<dbReference type="PANTHER" id="PTHR34846:SF5">
    <property type="entry name" value="CARBOXYMUCONOLACTONE DECARBOXYLASE-LIKE DOMAIN-CONTAINING PROTEIN"/>
    <property type="match status" value="1"/>
</dbReference>
<gene>
    <name evidence="2" type="ORF">EYC98_13860</name>
</gene>
<evidence type="ECO:0000313" key="3">
    <source>
        <dbReference type="Proteomes" id="UP001143362"/>
    </source>
</evidence>
<keyword evidence="3" id="KW-1185">Reference proteome</keyword>
<dbReference type="SUPFAM" id="SSF69118">
    <property type="entry name" value="AhpD-like"/>
    <property type="match status" value="1"/>
</dbReference>
<feature type="domain" description="Carboxymuconolactone decarboxylase-like" evidence="1">
    <location>
        <begin position="44"/>
        <end position="100"/>
    </location>
</feature>
<dbReference type="RefSeq" id="WP_279245938.1">
    <property type="nucleotide sequence ID" value="NZ_SHNN01000002.1"/>
</dbReference>
<comment type="caution">
    <text evidence="2">The sequence shown here is derived from an EMBL/GenBank/DDBJ whole genome shotgun (WGS) entry which is preliminary data.</text>
</comment>
<dbReference type="EMBL" id="SHNN01000002">
    <property type="protein sequence ID" value="MCX2981943.1"/>
    <property type="molecule type" value="Genomic_DNA"/>
</dbReference>
<accession>A0ABT3THZ7</accession>
<dbReference type="Proteomes" id="UP001143362">
    <property type="component" value="Unassembled WGS sequence"/>
</dbReference>
<dbReference type="Pfam" id="PF02627">
    <property type="entry name" value="CMD"/>
    <property type="match status" value="1"/>
</dbReference>
<evidence type="ECO:0000259" key="1">
    <source>
        <dbReference type="Pfam" id="PF02627"/>
    </source>
</evidence>
<dbReference type="InterPro" id="IPR029032">
    <property type="entry name" value="AhpD-like"/>
</dbReference>
<dbReference type="Gene3D" id="1.20.1290.10">
    <property type="entry name" value="AhpD-like"/>
    <property type="match status" value="1"/>
</dbReference>
<protein>
    <submittedName>
        <fullName evidence="2">Carboxymuconolactone decarboxylase family protein</fullName>
    </submittedName>
</protein>
<sequence>MRLNTPRIPALTPAEWSPKATEIMSPFVADGRDYNVFRTLMNHPDLAKRWLVFANHVLARSTLPEIDRELLILRIGHLCRADYEWNKHAEISRYLGMSEALISSSKSGPDTPKLQPFYRLLLTATDELHTDAHITDDTWKALSEHYSVEQMMDLVFTVGQYNMVSMALNSFGVQQDSPRT</sequence>
<name>A0ABT3THZ7_9GAMM</name>
<reference evidence="2" key="1">
    <citation type="submission" date="2019-02" db="EMBL/GenBank/DDBJ databases">
        <authorList>
            <person name="Li S.-H."/>
        </authorList>
    </citation>
    <scope>NUCLEOTIDE SEQUENCE</scope>
    <source>
        <strain evidence="2">IMCC14734</strain>
    </source>
</reference>